<dbReference type="EMBL" id="JBEUOH010000011">
    <property type="protein sequence ID" value="KAL0881567.1"/>
    <property type="molecule type" value="Genomic_DNA"/>
</dbReference>
<dbReference type="InterPro" id="IPR001584">
    <property type="entry name" value="Integrase_cat-core"/>
</dbReference>
<dbReference type="Gene3D" id="3.30.70.270">
    <property type="match status" value="2"/>
</dbReference>
<dbReference type="PANTHER" id="PTHR37984">
    <property type="entry name" value="PROTEIN CBG26694"/>
    <property type="match status" value="1"/>
</dbReference>
<keyword evidence="2" id="KW-0511">Multifunctional enzyme</keyword>
<evidence type="ECO:0000313" key="6">
    <source>
        <dbReference type="EMBL" id="KAL0881567.1"/>
    </source>
</evidence>
<dbReference type="InterPro" id="IPR043502">
    <property type="entry name" value="DNA/RNA_pol_sf"/>
</dbReference>
<evidence type="ECO:0000259" key="4">
    <source>
        <dbReference type="PROSITE" id="PS50878"/>
    </source>
</evidence>
<dbReference type="InterPro" id="IPR041588">
    <property type="entry name" value="Integrase_H2C2"/>
</dbReference>
<dbReference type="Gene3D" id="1.10.340.70">
    <property type="match status" value="1"/>
</dbReference>
<dbReference type="Proteomes" id="UP001549920">
    <property type="component" value="Unassembled WGS sequence"/>
</dbReference>
<dbReference type="PANTHER" id="PTHR37984:SF5">
    <property type="entry name" value="PROTEIN NYNRIN-LIKE"/>
    <property type="match status" value="1"/>
</dbReference>
<gene>
    <name evidence="6" type="ORF">ABMA27_001398</name>
</gene>
<dbReference type="Pfam" id="PF00078">
    <property type="entry name" value="RVT_1"/>
    <property type="match status" value="1"/>
</dbReference>
<feature type="coiled-coil region" evidence="3">
    <location>
        <begin position="712"/>
        <end position="739"/>
    </location>
</feature>
<dbReference type="InterPro" id="IPR050951">
    <property type="entry name" value="Retrovirus_Pol_polyprotein"/>
</dbReference>
<evidence type="ECO:0000256" key="3">
    <source>
        <dbReference type="SAM" id="Coils"/>
    </source>
</evidence>
<dbReference type="Pfam" id="PF17919">
    <property type="entry name" value="RT_RNaseH_2"/>
    <property type="match status" value="1"/>
</dbReference>
<evidence type="ECO:0000256" key="1">
    <source>
        <dbReference type="ARBA" id="ARBA00012493"/>
    </source>
</evidence>
<dbReference type="PROSITE" id="PS50994">
    <property type="entry name" value="INTEGRASE"/>
    <property type="match status" value="1"/>
</dbReference>
<evidence type="ECO:0000259" key="5">
    <source>
        <dbReference type="PROSITE" id="PS50994"/>
    </source>
</evidence>
<dbReference type="CDD" id="cd09274">
    <property type="entry name" value="RNase_HI_RT_Ty3"/>
    <property type="match status" value="1"/>
</dbReference>
<dbReference type="SUPFAM" id="SSF53098">
    <property type="entry name" value="Ribonuclease H-like"/>
    <property type="match status" value="1"/>
</dbReference>
<sequence>MEEETVKNQIDEWLAKGVIRPSYSDYASPLVLVKKKDGSTRVCVDYRKINQKMIKDEYPLPVIEDHIDKLSKVAVFSTLDLKNAFFHLPIEEESIKYTSFVTSDPEGQWEFLRAPFGLSICPKFFTRFINMIFSDLIKRGILLIFIDDLIILSKDKSEGISRLQEVLKVASEYGLEINWKKCQILQTSVEYLGHIISKGTVKPSTEKIKAVKTYPVPRSLKEVHSFIGLTSYFRKFIQNYALIARPLSDMLKKGAFCFEDEQKQAFEELKTRLCSEPVLKIFDIQLDTELHTDASKYGYAAILMQRDSTDGCLHPVHFMSRKTTEAQQKCSSYELEALAVIEGVKKFRRYLIGIHFKIITDCEAFQKTLYKKDVPAKVARWILYLQDFNYTIEHRTGDKMQHVDALSRNICFVNVELHARIKKAQEEDDGLKVVKEILKEKEYEDYFLENGVLYKGVEKKLVIPNTMDMEIVKKAHEIGHFGKKKIKDIIEQEYYITKLEEKIDRVISTCVPCLLASRKSGKKEGLLNPIEKGELPLDTLHCDHLGPLDATKKLYNYILTVIDGYTKFVWIYPVKTVTAKETVEKLKLHQKDYGNPRRIITDRGTAFTGNEFEGYCQDEEIEHVTIATGVPRGNGQAERMNRIIISILTKMCIEEPGHWYKYVSKVQRVINSTYQRSINTTPFELLTGVKLKMKEDMKILEFLEEEGRMEFIQKRDEARREAKAQILRIQEENRRTYNKKRKEGEKYLLGDIVAIQRTQFGNALKLKPKFYGPYRVTKVLGRDRYEVEKIDRGKEGPMRTTSAVDCMKRWP</sequence>
<dbReference type="InterPro" id="IPR041577">
    <property type="entry name" value="RT_RNaseH_2"/>
</dbReference>
<dbReference type="PROSITE" id="PS50878">
    <property type="entry name" value="RT_POL"/>
    <property type="match status" value="1"/>
</dbReference>
<feature type="domain" description="Integrase catalytic" evidence="5">
    <location>
        <begin position="532"/>
        <end position="690"/>
    </location>
</feature>
<dbReference type="Pfam" id="PF00665">
    <property type="entry name" value="rve"/>
    <property type="match status" value="1"/>
</dbReference>
<proteinExistence type="predicted"/>
<name>A0ABR3HYC2_LOXSC</name>
<dbReference type="Gene3D" id="3.10.10.10">
    <property type="entry name" value="HIV Type 1 Reverse Transcriptase, subunit A, domain 1"/>
    <property type="match status" value="1"/>
</dbReference>
<dbReference type="InterPro" id="IPR043128">
    <property type="entry name" value="Rev_trsase/Diguanyl_cyclase"/>
</dbReference>
<comment type="caution">
    <text evidence="6">The sequence shown here is derived from an EMBL/GenBank/DDBJ whole genome shotgun (WGS) entry which is preliminary data.</text>
</comment>
<dbReference type="EC" id="2.7.7.49" evidence="1"/>
<feature type="domain" description="Reverse transcriptase" evidence="4">
    <location>
        <begin position="14"/>
        <end position="196"/>
    </location>
</feature>
<organism evidence="6 7">
    <name type="scientific">Loxostege sticticalis</name>
    <name type="common">Beet webworm moth</name>
    <dbReference type="NCBI Taxonomy" id="481309"/>
    <lineage>
        <taxon>Eukaryota</taxon>
        <taxon>Metazoa</taxon>
        <taxon>Ecdysozoa</taxon>
        <taxon>Arthropoda</taxon>
        <taxon>Hexapoda</taxon>
        <taxon>Insecta</taxon>
        <taxon>Pterygota</taxon>
        <taxon>Neoptera</taxon>
        <taxon>Endopterygota</taxon>
        <taxon>Lepidoptera</taxon>
        <taxon>Glossata</taxon>
        <taxon>Ditrysia</taxon>
        <taxon>Pyraloidea</taxon>
        <taxon>Crambidae</taxon>
        <taxon>Pyraustinae</taxon>
        <taxon>Loxostege</taxon>
    </lineage>
</organism>
<dbReference type="InterPro" id="IPR000477">
    <property type="entry name" value="RT_dom"/>
</dbReference>
<protein>
    <recommendedName>
        <fullName evidence="1">RNA-directed DNA polymerase</fullName>
        <ecNumber evidence="1">2.7.7.49</ecNumber>
    </recommendedName>
</protein>
<reference evidence="6 7" key="1">
    <citation type="submission" date="2024-06" db="EMBL/GenBank/DDBJ databases">
        <title>A chromosome-level genome assembly of beet webworm, Loxostege sticticalis.</title>
        <authorList>
            <person name="Zhang Y."/>
        </authorList>
    </citation>
    <scope>NUCLEOTIDE SEQUENCE [LARGE SCALE GENOMIC DNA]</scope>
    <source>
        <strain evidence="6">AQ026</strain>
        <tissue evidence="6">Whole body</tissue>
    </source>
</reference>
<evidence type="ECO:0000256" key="2">
    <source>
        <dbReference type="ARBA" id="ARBA00023268"/>
    </source>
</evidence>
<dbReference type="SUPFAM" id="SSF56672">
    <property type="entry name" value="DNA/RNA polymerases"/>
    <property type="match status" value="1"/>
</dbReference>
<keyword evidence="7" id="KW-1185">Reference proteome</keyword>
<dbReference type="Gene3D" id="3.30.420.10">
    <property type="entry name" value="Ribonuclease H-like superfamily/Ribonuclease H"/>
    <property type="match status" value="1"/>
</dbReference>
<evidence type="ECO:0000313" key="7">
    <source>
        <dbReference type="Proteomes" id="UP001549920"/>
    </source>
</evidence>
<dbReference type="Pfam" id="PF17921">
    <property type="entry name" value="Integrase_H2C2"/>
    <property type="match status" value="1"/>
</dbReference>
<dbReference type="InterPro" id="IPR036397">
    <property type="entry name" value="RNaseH_sf"/>
</dbReference>
<dbReference type="InterPro" id="IPR012337">
    <property type="entry name" value="RNaseH-like_sf"/>
</dbReference>
<accession>A0ABR3HYC2</accession>
<keyword evidence="3" id="KW-0175">Coiled coil</keyword>
<dbReference type="CDD" id="cd01647">
    <property type="entry name" value="RT_LTR"/>
    <property type="match status" value="1"/>
</dbReference>